<evidence type="ECO:0000256" key="5">
    <source>
        <dbReference type="ARBA" id="ARBA00022516"/>
    </source>
</evidence>
<comment type="pathway">
    <text evidence="1">Glycerolipid metabolism; triacylglycerol biosynthesis.</text>
</comment>
<dbReference type="InterPro" id="IPR014292">
    <property type="entry name" value="Acyl_transf_WS/DGAT"/>
</dbReference>
<dbReference type="PANTHER" id="PTHR31650">
    <property type="entry name" value="O-ACYLTRANSFERASE (WSD1-LIKE) FAMILY PROTEIN"/>
    <property type="match status" value="1"/>
</dbReference>
<evidence type="ECO:0000313" key="13">
    <source>
        <dbReference type="EMBL" id="RBP04643.1"/>
    </source>
</evidence>
<sequence>MSHRERMSPVDTTWLRMDRPNNLMMIIGVWMLEGPVALDEVEAQIADGLLGYRRYRQLVERTASGVFWRDDPNFDLGRHIHRIRLPGRGGKHALERLVGELASEPLDPNHPLWTVHVVEKYEGGAAVIFRMHHAIADGMALMDVTMKLVDGPQHRAASPGGDHEEEGFLQGLMAPVVAAINSGAEVSGSAVKTALGLVRDPLRAAGLLRDGAGVAAELGYLLIMAKDSATRFKGKPGGTKRVAWSEPLHLPEVKAVSRALGCSINDILLSSVAGAMRRYLSDCGDRTAGVECRALVPINLRAPGDVELGNRFGIIGVELPVGIEDPLERLATVRRRMLALKTSYEPQTTLGLFAALGVLPKIVQDKLFDLIVSRATAVMTNVPGPAEPLTVAGSLLKQSLFWVPQTGDTGMGVSILSYAGKVQFGLITDVALTPVPEAVVRHFHEEFEKYLYFVLLDAAGEDEAEAAQ</sequence>
<dbReference type="UniPathway" id="UPA00282"/>
<dbReference type="EMBL" id="QNRK01000038">
    <property type="protein sequence ID" value="RBP04643.1"/>
    <property type="molecule type" value="Genomic_DNA"/>
</dbReference>
<protein>
    <recommendedName>
        <fullName evidence="4">diacylglycerol O-acyltransferase</fullName>
        <ecNumber evidence="4">2.3.1.20</ecNumber>
    </recommendedName>
</protein>
<comment type="similarity">
    <text evidence="3">Belongs to the long-chain O-acyltransferase family.</text>
</comment>
<feature type="domain" description="O-acyltransferase WSD1 C-terminal" evidence="12">
    <location>
        <begin position="309"/>
        <end position="449"/>
    </location>
</feature>
<dbReference type="InterPro" id="IPR004255">
    <property type="entry name" value="O-acyltransferase_WSD1_N"/>
</dbReference>
<dbReference type="Gene3D" id="3.30.559.10">
    <property type="entry name" value="Chloramphenicol acetyltransferase-like domain"/>
    <property type="match status" value="1"/>
</dbReference>
<keyword evidence="5" id="KW-0444">Lipid biosynthesis</keyword>
<keyword evidence="9 13" id="KW-0012">Acyltransferase</keyword>
<dbReference type="EC" id="2.3.1.20" evidence="4"/>
<dbReference type="GO" id="GO:0005886">
    <property type="term" value="C:plasma membrane"/>
    <property type="evidence" value="ECO:0007669"/>
    <property type="project" value="TreeGrafter"/>
</dbReference>
<evidence type="ECO:0000256" key="6">
    <source>
        <dbReference type="ARBA" id="ARBA00022679"/>
    </source>
</evidence>
<dbReference type="AlphaFoldDB" id="A0A366EQE9"/>
<evidence type="ECO:0000256" key="1">
    <source>
        <dbReference type="ARBA" id="ARBA00004771"/>
    </source>
</evidence>
<reference evidence="13 14" key="1">
    <citation type="submission" date="2018-06" db="EMBL/GenBank/DDBJ databases">
        <title>Genomic Encyclopedia of Type Strains, Phase IV (KMG-IV): sequencing the most valuable type-strain genomes for metagenomic binning, comparative biology and taxonomic classification.</title>
        <authorList>
            <person name="Goeker M."/>
        </authorList>
    </citation>
    <scope>NUCLEOTIDE SEQUENCE [LARGE SCALE GENOMIC DNA]</scope>
    <source>
        <strain evidence="13 14">DSM 24875</strain>
    </source>
</reference>
<dbReference type="GO" id="GO:0006071">
    <property type="term" value="P:glycerol metabolic process"/>
    <property type="evidence" value="ECO:0007669"/>
    <property type="project" value="UniProtKB-KW"/>
</dbReference>
<dbReference type="PANTHER" id="PTHR31650:SF1">
    <property type="entry name" value="WAX ESTER SYNTHASE_DIACYLGLYCEROL ACYLTRANSFERASE 4-RELATED"/>
    <property type="match status" value="1"/>
</dbReference>
<keyword evidence="7" id="KW-0319">Glycerol metabolism</keyword>
<dbReference type="GO" id="GO:0004144">
    <property type="term" value="F:diacylglycerol O-acyltransferase activity"/>
    <property type="evidence" value="ECO:0007669"/>
    <property type="project" value="UniProtKB-EC"/>
</dbReference>
<name>A0A366EQE9_9HYPH</name>
<evidence type="ECO:0000256" key="7">
    <source>
        <dbReference type="ARBA" id="ARBA00022798"/>
    </source>
</evidence>
<dbReference type="Pfam" id="PF03007">
    <property type="entry name" value="WS_DGAT_cat"/>
    <property type="match status" value="1"/>
</dbReference>
<accession>A0A366EQE9</accession>
<comment type="catalytic activity">
    <reaction evidence="10">
        <text>an acyl-CoA + a 1,2-diacyl-sn-glycerol = a triacyl-sn-glycerol + CoA</text>
        <dbReference type="Rhea" id="RHEA:10868"/>
        <dbReference type="ChEBI" id="CHEBI:17815"/>
        <dbReference type="ChEBI" id="CHEBI:57287"/>
        <dbReference type="ChEBI" id="CHEBI:58342"/>
        <dbReference type="ChEBI" id="CHEBI:64615"/>
        <dbReference type="EC" id="2.3.1.20"/>
    </reaction>
</comment>
<feature type="domain" description="O-acyltransferase WSD1-like N-terminal" evidence="11">
    <location>
        <begin position="7"/>
        <end position="267"/>
    </location>
</feature>
<dbReference type="RefSeq" id="WP_113892064.1">
    <property type="nucleotide sequence ID" value="NZ_QNRK01000038.1"/>
</dbReference>
<evidence type="ECO:0000256" key="9">
    <source>
        <dbReference type="ARBA" id="ARBA00023315"/>
    </source>
</evidence>
<evidence type="ECO:0000256" key="10">
    <source>
        <dbReference type="ARBA" id="ARBA00048109"/>
    </source>
</evidence>
<gene>
    <name evidence="13" type="ORF">DFR50_13827</name>
</gene>
<dbReference type="InterPro" id="IPR023213">
    <property type="entry name" value="CAT-like_dom_sf"/>
</dbReference>
<dbReference type="InterPro" id="IPR009721">
    <property type="entry name" value="O-acyltransferase_WSD1_C"/>
</dbReference>
<keyword evidence="14" id="KW-1185">Reference proteome</keyword>
<dbReference type="NCBIfam" id="TIGR02946">
    <property type="entry name" value="acyl_WS_DGAT"/>
    <property type="match status" value="1"/>
</dbReference>
<keyword evidence="6 13" id="KW-0808">Transferase</keyword>
<evidence type="ECO:0000256" key="2">
    <source>
        <dbReference type="ARBA" id="ARBA00005189"/>
    </source>
</evidence>
<evidence type="ECO:0000259" key="12">
    <source>
        <dbReference type="Pfam" id="PF06974"/>
    </source>
</evidence>
<comment type="pathway">
    <text evidence="2">Lipid metabolism.</text>
</comment>
<evidence type="ECO:0000256" key="4">
    <source>
        <dbReference type="ARBA" id="ARBA00013244"/>
    </source>
</evidence>
<evidence type="ECO:0000256" key="3">
    <source>
        <dbReference type="ARBA" id="ARBA00009587"/>
    </source>
</evidence>
<keyword evidence="8" id="KW-0443">Lipid metabolism</keyword>
<evidence type="ECO:0000313" key="14">
    <source>
        <dbReference type="Proteomes" id="UP000253529"/>
    </source>
</evidence>
<organism evidence="13 14">
    <name type="scientific">Roseiarcus fermentans</name>
    <dbReference type="NCBI Taxonomy" id="1473586"/>
    <lineage>
        <taxon>Bacteria</taxon>
        <taxon>Pseudomonadati</taxon>
        <taxon>Pseudomonadota</taxon>
        <taxon>Alphaproteobacteria</taxon>
        <taxon>Hyphomicrobiales</taxon>
        <taxon>Roseiarcaceae</taxon>
        <taxon>Roseiarcus</taxon>
    </lineage>
</organism>
<dbReference type="Pfam" id="PF06974">
    <property type="entry name" value="WS_DGAT_C"/>
    <property type="match status" value="1"/>
</dbReference>
<evidence type="ECO:0000259" key="11">
    <source>
        <dbReference type="Pfam" id="PF03007"/>
    </source>
</evidence>
<proteinExistence type="inferred from homology"/>
<dbReference type="Proteomes" id="UP000253529">
    <property type="component" value="Unassembled WGS sequence"/>
</dbReference>
<evidence type="ECO:0000256" key="8">
    <source>
        <dbReference type="ARBA" id="ARBA00023098"/>
    </source>
</evidence>
<dbReference type="GO" id="GO:0019432">
    <property type="term" value="P:triglyceride biosynthetic process"/>
    <property type="evidence" value="ECO:0007669"/>
    <property type="project" value="UniProtKB-UniPathway"/>
</dbReference>
<dbReference type="OrthoDB" id="7440981at2"/>
<dbReference type="SUPFAM" id="SSF52777">
    <property type="entry name" value="CoA-dependent acyltransferases"/>
    <property type="match status" value="2"/>
</dbReference>
<dbReference type="InterPro" id="IPR045034">
    <property type="entry name" value="O-acyltransferase_WSD1-like"/>
</dbReference>
<comment type="caution">
    <text evidence="13">The sequence shown here is derived from an EMBL/GenBank/DDBJ whole genome shotgun (WGS) entry which is preliminary data.</text>
</comment>